<organism evidence="4">
    <name type="scientific">marine metagenome</name>
    <dbReference type="NCBI Taxonomy" id="408172"/>
    <lineage>
        <taxon>unclassified sequences</taxon>
        <taxon>metagenomes</taxon>
        <taxon>ecological metagenomes</taxon>
    </lineage>
</organism>
<protein>
    <recommendedName>
        <fullName evidence="3">Inosine/uridine-preferring nucleoside hydrolase domain-containing protein</fullName>
    </recommendedName>
</protein>
<keyword evidence="2" id="KW-0326">Glycosidase</keyword>
<proteinExistence type="predicted"/>
<feature type="domain" description="Inosine/uridine-preferring nucleoside hydrolase" evidence="3">
    <location>
        <begin position="2"/>
        <end position="291"/>
    </location>
</feature>
<accession>A0A381U8T6</accession>
<dbReference type="PANTHER" id="PTHR12304:SF4">
    <property type="entry name" value="URIDINE NUCLEOSIDASE"/>
    <property type="match status" value="1"/>
</dbReference>
<name>A0A381U8T6_9ZZZZ</name>
<dbReference type="SUPFAM" id="SSF53590">
    <property type="entry name" value="Nucleoside hydrolase"/>
    <property type="match status" value="1"/>
</dbReference>
<reference evidence="4" key="1">
    <citation type="submission" date="2018-05" db="EMBL/GenBank/DDBJ databases">
        <authorList>
            <person name="Lanie J.A."/>
            <person name="Ng W.-L."/>
            <person name="Kazmierczak K.M."/>
            <person name="Andrzejewski T.M."/>
            <person name="Davidsen T.M."/>
            <person name="Wayne K.J."/>
            <person name="Tettelin H."/>
            <person name="Glass J.I."/>
            <person name="Rusch D."/>
            <person name="Podicherti R."/>
            <person name="Tsui H.-C.T."/>
            <person name="Winkler M.E."/>
        </authorList>
    </citation>
    <scope>NUCLEOTIDE SEQUENCE</scope>
</reference>
<dbReference type="AlphaFoldDB" id="A0A381U8T6"/>
<feature type="non-terminal residue" evidence="4">
    <location>
        <position position="1"/>
    </location>
</feature>
<evidence type="ECO:0000256" key="1">
    <source>
        <dbReference type="ARBA" id="ARBA00022801"/>
    </source>
</evidence>
<dbReference type="InterPro" id="IPR001910">
    <property type="entry name" value="Inosine/uridine_hydrolase_dom"/>
</dbReference>
<evidence type="ECO:0000313" key="4">
    <source>
        <dbReference type="EMBL" id="SVA24131.1"/>
    </source>
</evidence>
<sequence length="294" mass="33198">EDCFAIMMAFNSPELEILGITTVQGNVPVERGYSNATYLIEQFKKDIPLRSGPPNTFDKNRNKERMWLSQREEMEQITPLVSPDKDEEDAATFIYKTCKENSKEVELVTIGPLTNIAFTLKEFPDVTDHINSITMMAGSAKVPGNITPAAEFNVWADPEAADMVFRSGIPITMIPLDVCHKTRMSKEEMISIGENKHPFCHFVKESVEPWINVRSDLVSDEGLHLYDSLAMASVFQPEMLTFEDAHVSVETQGRYTSGETVCEFNESIFGKILNLKPNTKVALELDVDKFNRLF</sequence>
<dbReference type="GO" id="GO:0005829">
    <property type="term" value="C:cytosol"/>
    <property type="evidence" value="ECO:0007669"/>
    <property type="project" value="TreeGrafter"/>
</dbReference>
<dbReference type="Gene3D" id="3.90.245.10">
    <property type="entry name" value="Ribonucleoside hydrolase-like"/>
    <property type="match status" value="1"/>
</dbReference>
<dbReference type="Pfam" id="PF01156">
    <property type="entry name" value="IU_nuc_hydro"/>
    <property type="match status" value="1"/>
</dbReference>
<dbReference type="InterPro" id="IPR023186">
    <property type="entry name" value="IUNH"/>
</dbReference>
<dbReference type="InterPro" id="IPR036452">
    <property type="entry name" value="Ribo_hydro-like"/>
</dbReference>
<dbReference type="PANTHER" id="PTHR12304">
    <property type="entry name" value="INOSINE-URIDINE PREFERRING NUCLEOSIDE HYDROLASE"/>
    <property type="match status" value="1"/>
</dbReference>
<dbReference type="EMBL" id="UINC01005879">
    <property type="protein sequence ID" value="SVA24131.1"/>
    <property type="molecule type" value="Genomic_DNA"/>
</dbReference>
<evidence type="ECO:0000256" key="2">
    <source>
        <dbReference type="ARBA" id="ARBA00023295"/>
    </source>
</evidence>
<keyword evidence="1" id="KW-0378">Hydrolase</keyword>
<dbReference type="GO" id="GO:0006152">
    <property type="term" value="P:purine nucleoside catabolic process"/>
    <property type="evidence" value="ECO:0007669"/>
    <property type="project" value="TreeGrafter"/>
</dbReference>
<evidence type="ECO:0000259" key="3">
    <source>
        <dbReference type="Pfam" id="PF01156"/>
    </source>
</evidence>
<gene>
    <name evidence="4" type="ORF">METZ01_LOCUS76985</name>
</gene>
<feature type="non-terminal residue" evidence="4">
    <location>
        <position position="294"/>
    </location>
</feature>
<dbReference type="GO" id="GO:0008477">
    <property type="term" value="F:purine nucleosidase activity"/>
    <property type="evidence" value="ECO:0007669"/>
    <property type="project" value="TreeGrafter"/>
</dbReference>